<dbReference type="Gene3D" id="3.40.50.720">
    <property type="entry name" value="NAD(P)-binding Rossmann-like Domain"/>
    <property type="match status" value="1"/>
</dbReference>
<dbReference type="InterPro" id="IPR016040">
    <property type="entry name" value="NAD(P)-bd_dom"/>
</dbReference>
<dbReference type="AlphaFoldDB" id="A0A538TL77"/>
<dbReference type="PANTHER" id="PTHR43000">
    <property type="entry name" value="DTDP-D-GLUCOSE 4,6-DEHYDRATASE-RELATED"/>
    <property type="match status" value="1"/>
</dbReference>
<dbReference type="SUPFAM" id="SSF51735">
    <property type="entry name" value="NAD(P)-binding Rossmann-fold domains"/>
    <property type="match status" value="1"/>
</dbReference>
<gene>
    <name evidence="2" type="ORF">E6K79_07770</name>
</gene>
<evidence type="ECO:0000313" key="2">
    <source>
        <dbReference type="EMBL" id="TMQ64374.1"/>
    </source>
</evidence>
<name>A0A538TL77_UNCEI</name>
<proteinExistence type="predicted"/>
<feature type="domain" description="NAD(P)-binding" evidence="1">
    <location>
        <begin position="4"/>
        <end position="309"/>
    </location>
</feature>
<dbReference type="Proteomes" id="UP000317691">
    <property type="component" value="Unassembled WGS sequence"/>
</dbReference>
<dbReference type="PROSITE" id="PS51257">
    <property type="entry name" value="PROKAR_LIPOPROTEIN"/>
    <property type="match status" value="1"/>
</dbReference>
<evidence type="ECO:0000313" key="3">
    <source>
        <dbReference type="Proteomes" id="UP000317691"/>
    </source>
</evidence>
<organism evidence="2 3">
    <name type="scientific">Eiseniibacteriota bacterium</name>
    <dbReference type="NCBI Taxonomy" id="2212470"/>
    <lineage>
        <taxon>Bacteria</taxon>
        <taxon>Candidatus Eiseniibacteriota</taxon>
    </lineage>
</organism>
<protein>
    <submittedName>
        <fullName evidence="2">NAD-dependent epimerase/dehydratase family protein</fullName>
    </submittedName>
</protein>
<dbReference type="Pfam" id="PF16363">
    <property type="entry name" value="GDP_Man_Dehyd"/>
    <property type="match status" value="1"/>
</dbReference>
<evidence type="ECO:0000259" key="1">
    <source>
        <dbReference type="Pfam" id="PF16363"/>
    </source>
</evidence>
<comment type="caution">
    <text evidence="2">The sequence shown here is derived from an EMBL/GenBank/DDBJ whole genome shotgun (WGS) entry which is preliminary data.</text>
</comment>
<accession>A0A538TL77</accession>
<reference evidence="2 3" key="1">
    <citation type="journal article" date="2019" name="Nat. Microbiol.">
        <title>Mediterranean grassland soil C-N compound turnover is dependent on rainfall and depth, and is mediated by genomically divergent microorganisms.</title>
        <authorList>
            <person name="Diamond S."/>
            <person name="Andeer P.F."/>
            <person name="Li Z."/>
            <person name="Crits-Christoph A."/>
            <person name="Burstein D."/>
            <person name="Anantharaman K."/>
            <person name="Lane K.R."/>
            <person name="Thomas B.C."/>
            <person name="Pan C."/>
            <person name="Northen T.R."/>
            <person name="Banfield J.F."/>
        </authorList>
    </citation>
    <scope>NUCLEOTIDE SEQUENCE [LARGE SCALE GENOMIC DNA]</scope>
    <source>
        <strain evidence="2">WS_9</strain>
    </source>
</reference>
<dbReference type="InterPro" id="IPR036291">
    <property type="entry name" value="NAD(P)-bd_dom_sf"/>
</dbReference>
<sequence length="324" mass="34651">MRILVTGVAGFVGRHLLGHVVTAGGCEVHGVDHASLDAMAEAGELRSGLASYRPLDITDAAAMEAWVREEKPDAIVHLAAQASGAESLERPAATYRVNALGALNLLEAARVAASKAAILIVGSADIYGSGPAGARIREDAPIRPSNPYAVSKAAQDSLGEVYAATYGLRVIRTRTFTHTGPGQRPRFALAGFADQLARIDAGLAPAEILVGNLDTVREYGDVRDVVRAYRLLLERGEAGEAYNVGTGRGFVLRELLDRLIGISRVSAQVKTDPARLRARDVDHLVGDPAKLEARTGWTPAYSIDQTLADLFRDARERVRRETGR</sequence>
<dbReference type="Gene3D" id="3.90.25.10">
    <property type="entry name" value="UDP-galactose 4-epimerase, domain 1"/>
    <property type="match status" value="1"/>
</dbReference>
<dbReference type="EMBL" id="VBOZ01000022">
    <property type="protein sequence ID" value="TMQ64374.1"/>
    <property type="molecule type" value="Genomic_DNA"/>
</dbReference>